<name>A0A8S1UJB9_PAROT</name>
<keyword evidence="2" id="KW-1185">Reference proteome</keyword>
<dbReference type="Proteomes" id="UP000683925">
    <property type="component" value="Unassembled WGS sequence"/>
</dbReference>
<dbReference type="OMA" id="WEKANHT"/>
<comment type="caution">
    <text evidence="1">The sequence shown here is derived from an EMBL/GenBank/DDBJ whole genome shotgun (WGS) entry which is preliminary data.</text>
</comment>
<accession>A0A8S1UJB9</accession>
<gene>
    <name evidence="1" type="ORF">POCTA_138.1.T0440256</name>
</gene>
<reference evidence="1" key="1">
    <citation type="submission" date="2021-01" db="EMBL/GenBank/DDBJ databases">
        <authorList>
            <consortium name="Genoscope - CEA"/>
            <person name="William W."/>
        </authorList>
    </citation>
    <scope>NUCLEOTIDE SEQUENCE</scope>
</reference>
<evidence type="ECO:0000313" key="1">
    <source>
        <dbReference type="EMBL" id="CAD8164237.1"/>
    </source>
</evidence>
<proteinExistence type="predicted"/>
<sequence length="200" mass="23931">MKSNSVSQYKIPSSLSPPNFSKQLIFQQKQLCLSKVRKQMQSVNDPFNSNQISKALRNLETQQQRKKLLDSIIKLRESKKMENEKLKQLQLQKLWEKANHTNSKKLNTDYFYHRDFDDFESIKQQRYRFESERIENFYIRNEGGNHHNLHRISSLNCLTTEFVDKRKVVQQTTRRTRKNLTAFQNKPRDLGRNTPVINEI</sequence>
<dbReference type="EMBL" id="CAJJDP010000044">
    <property type="protein sequence ID" value="CAD8164237.1"/>
    <property type="molecule type" value="Genomic_DNA"/>
</dbReference>
<dbReference type="OrthoDB" id="308471at2759"/>
<dbReference type="AlphaFoldDB" id="A0A8S1UJB9"/>
<protein>
    <submittedName>
        <fullName evidence="1">Uncharacterized protein</fullName>
    </submittedName>
</protein>
<evidence type="ECO:0000313" key="2">
    <source>
        <dbReference type="Proteomes" id="UP000683925"/>
    </source>
</evidence>
<organism evidence="1 2">
    <name type="scientific">Paramecium octaurelia</name>
    <dbReference type="NCBI Taxonomy" id="43137"/>
    <lineage>
        <taxon>Eukaryota</taxon>
        <taxon>Sar</taxon>
        <taxon>Alveolata</taxon>
        <taxon>Ciliophora</taxon>
        <taxon>Intramacronucleata</taxon>
        <taxon>Oligohymenophorea</taxon>
        <taxon>Peniculida</taxon>
        <taxon>Parameciidae</taxon>
        <taxon>Paramecium</taxon>
    </lineage>
</organism>